<feature type="compositionally biased region" description="Polar residues" evidence="5">
    <location>
        <begin position="1"/>
        <end position="13"/>
    </location>
</feature>
<dbReference type="Pfam" id="PF09258">
    <property type="entry name" value="Glyco_transf_64"/>
    <property type="match status" value="1"/>
</dbReference>
<dbReference type="SUPFAM" id="SSF53448">
    <property type="entry name" value="Nucleotide-diphospho-sugar transferases"/>
    <property type="match status" value="1"/>
</dbReference>
<keyword evidence="6" id="KW-0812">Transmembrane</keyword>
<dbReference type="GO" id="GO:0016020">
    <property type="term" value="C:membrane"/>
    <property type="evidence" value="ECO:0007669"/>
    <property type="project" value="UniProtKB-SubCell"/>
</dbReference>
<dbReference type="InterPro" id="IPR004263">
    <property type="entry name" value="Exostosin"/>
</dbReference>
<dbReference type="AlphaFoldDB" id="A0A9W7EZR8"/>
<feature type="domain" description="Glycosyl transferase 64" evidence="7">
    <location>
        <begin position="98"/>
        <end position="319"/>
    </location>
</feature>
<gene>
    <name evidence="8" type="ORF">TrST_g1824</name>
</gene>
<evidence type="ECO:0000256" key="5">
    <source>
        <dbReference type="SAM" id="MobiDB-lite"/>
    </source>
</evidence>
<keyword evidence="9" id="KW-1185">Reference proteome</keyword>
<dbReference type="PANTHER" id="PTHR48261">
    <property type="entry name" value="ACETYLGLUCOSAMINYLTRANSFERASE"/>
    <property type="match status" value="1"/>
</dbReference>
<dbReference type="Proteomes" id="UP001165085">
    <property type="component" value="Unassembled WGS sequence"/>
</dbReference>
<evidence type="ECO:0000256" key="6">
    <source>
        <dbReference type="SAM" id="Phobius"/>
    </source>
</evidence>
<evidence type="ECO:0000256" key="3">
    <source>
        <dbReference type="ARBA" id="ARBA00023136"/>
    </source>
</evidence>
<protein>
    <recommendedName>
        <fullName evidence="7">Glycosyl transferase 64 domain-containing protein</fullName>
    </recommendedName>
</protein>
<sequence>MNQPSRRTNKNPNSAQESQASPSTPPPSTHQSPSPTTPISKPLTQRQKLLLRTLLLILTSCFLDYVNLTLLKSNEPQTPNSTSLRGTRSNSRKLPPLSILLNTVNERDIADILKHYHGCDAVTKVYVIAPTNKANLFADVHQPYDSAEETALKNRLKSLNNRFERPPTLSTDFVMTLDDDIIVPCEDIEAGLKAVAVDDRNHIGFFPRLFNDGVTGLLEYRCWFKVFWASRFSMVLTKASFLHHRYLTLYWRDDYKPVRDYVDNLMNCEDIAMSVLVLREGGKPKYLQGTLTDYGVFSGISTRKNNHMNTRSKCISDILDLANVENPEPIDLRENSFTKYWPGLFFQWRPSTIFEWFSADTIQI</sequence>
<dbReference type="InterPro" id="IPR015338">
    <property type="entry name" value="GT64_dom"/>
</dbReference>
<name>A0A9W7EZR8_9STRA</name>
<keyword evidence="6" id="KW-1133">Transmembrane helix</keyword>
<organism evidence="8 9">
    <name type="scientific">Triparma strigata</name>
    <dbReference type="NCBI Taxonomy" id="1606541"/>
    <lineage>
        <taxon>Eukaryota</taxon>
        <taxon>Sar</taxon>
        <taxon>Stramenopiles</taxon>
        <taxon>Ochrophyta</taxon>
        <taxon>Bolidophyceae</taxon>
        <taxon>Parmales</taxon>
        <taxon>Triparmaceae</taxon>
        <taxon>Triparma</taxon>
    </lineage>
</organism>
<dbReference type="OrthoDB" id="5954868at2759"/>
<evidence type="ECO:0000259" key="7">
    <source>
        <dbReference type="Pfam" id="PF09258"/>
    </source>
</evidence>
<proteinExistence type="predicted"/>
<evidence type="ECO:0000256" key="4">
    <source>
        <dbReference type="ARBA" id="ARBA00023157"/>
    </source>
</evidence>
<dbReference type="EMBL" id="BRXY01000516">
    <property type="protein sequence ID" value="GMH98434.1"/>
    <property type="molecule type" value="Genomic_DNA"/>
</dbReference>
<dbReference type="PANTHER" id="PTHR48261:SF2">
    <property type="entry name" value="ACETYLGLUCOSAMINYLTRANSFERASE"/>
    <property type="match status" value="1"/>
</dbReference>
<dbReference type="Gene3D" id="3.90.550.10">
    <property type="entry name" value="Spore Coat Polysaccharide Biosynthesis Protein SpsA, Chain A"/>
    <property type="match status" value="1"/>
</dbReference>
<feature type="compositionally biased region" description="Low complexity" evidence="5">
    <location>
        <begin position="29"/>
        <end position="41"/>
    </location>
</feature>
<feature type="region of interest" description="Disordered" evidence="5">
    <location>
        <begin position="1"/>
        <end position="41"/>
    </location>
</feature>
<dbReference type="InterPro" id="IPR029044">
    <property type="entry name" value="Nucleotide-diphossugar_trans"/>
</dbReference>
<evidence type="ECO:0000313" key="9">
    <source>
        <dbReference type="Proteomes" id="UP001165085"/>
    </source>
</evidence>
<feature type="region of interest" description="Disordered" evidence="5">
    <location>
        <begin position="73"/>
        <end position="92"/>
    </location>
</feature>
<keyword evidence="4" id="KW-1015">Disulfide bond</keyword>
<reference evidence="9" key="1">
    <citation type="journal article" date="2023" name="Commun. Biol.">
        <title>Genome analysis of Parmales, the sister group of diatoms, reveals the evolutionary specialization of diatoms from phago-mixotrophs to photoautotrophs.</title>
        <authorList>
            <person name="Ban H."/>
            <person name="Sato S."/>
            <person name="Yoshikawa S."/>
            <person name="Yamada K."/>
            <person name="Nakamura Y."/>
            <person name="Ichinomiya M."/>
            <person name="Sato N."/>
            <person name="Blanc-Mathieu R."/>
            <person name="Endo H."/>
            <person name="Kuwata A."/>
            <person name="Ogata H."/>
        </authorList>
    </citation>
    <scope>NUCLEOTIDE SEQUENCE [LARGE SCALE GENOMIC DNA]</scope>
    <source>
        <strain evidence="9">NIES 3701</strain>
    </source>
</reference>
<feature type="compositionally biased region" description="Polar residues" evidence="5">
    <location>
        <begin position="73"/>
        <end position="89"/>
    </location>
</feature>
<evidence type="ECO:0000256" key="1">
    <source>
        <dbReference type="ARBA" id="ARBA00004370"/>
    </source>
</evidence>
<evidence type="ECO:0000313" key="8">
    <source>
        <dbReference type="EMBL" id="GMH98434.1"/>
    </source>
</evidence>
<feature type="transmembrane region" description="Helical" evidence="6">
    <location>
        <begin position="49"/>
        <end position="71"/>
    </location>
</feature>
<keyword evidence="3 6" id="KW-0472">Membrane</keyword>
<comment type="caution">
    <text evidence="8">The sequence shown here is derived from an EMBL/GenBank/DDBJ whole genome shotgun (WGS) entry which is preliminary data.</text>
</comment>
<comment type="subcellular location">
    <subcellularLocation>
        <location evidence="1">Membrane</location>
    </subcellularLocation>
</comment>
<evidence type="ECO:0000256" key="2">
    <source>
        <dbReference type="ARBA" id="ARBA00022679"/>
    </source>
</evidence>
<accession>A0A9W7EZR8</accession>
<keyword evidence="2" id="KW-0808">Transferase</keyword>
<dbReference type="GO" id="GO:0016757">
    <property type="term" value="F:glycosyltransferase activity"/>
    <property type="evidence" value="ECO:0007669"/>
    <property type="project" value="InterPro"/>
</dbReference>